<dbReference type="NCBIfam" id="TIGR00231">
    <property type="entry name" value="small_GTP"/>
    <property type="match status" value="1"/>
</dbReference>
<keyword evidence="1" id="KW-0547">Nucleotide-binding</keyword>
<gene>
    <name evidence="2" type="ORF">PPRIM_AZ9-3.1.T0640196</name>
</gene>
<dbReference type="GO" id="GO:0005525">
    <property type="term" value="F:GTP binding"/>
    <property type="evidence" value="ECO:0007669"/>
    <property type="project" value="InterPro"/>
</dbReference>
<protein>
    <submittedName>
        <fullName evidence="2">Uncharacterized protein</fullName>
    </submittedName>
</protein>
<dbReference type="AlphaFoldDB" id="A0A8S1MKI9"/>
<dbReference type="OMA" id="VAIWDSV"/>
<dbReference type="Proteomes" id="UP000688137">
    <property type="component" value="Unassembled WGS sequence"/>
</dbReference>
<dbReference type="GO" id="GO:0003924">
    <property type="term" value="F:GTPase activity"/>
    <property type="evidence" value="ECO:0007669"/>
    <property type="project" value="InterPro"/>
</dbReference>
<dbReference type="EMBL" id="CAJJDM010000066">
    <property type="protein sequence ID" value="CAD8080850.1"/>
    <property type="molecule type" value="Genomic_DNA"/>
</dbReference>
<dbReference type="InterPro" id="IPR005225">
    <property type="entry name" value="Small_GTP-bd"/>
</dbReference>
<evidence type="ECO:0000256" key="1">
    <source>
        <dbReference type="ARBA" id="ARBA00022741"/>
    </source>
</evidence>
<name>A0A8S1MKI9_PARPR</name>
<proteinExistence type="predicted"/>
<evidence type="ECO:0000313" key="3">
    <source>
        <dbReference type="Proteomes" id="UP000688137"/>
    </source>
</evidence>
<dbReference type="SMART" id="SM00175">
    <property type="entry name" value="RAB"/>
    <property type="match status" value="1"/>
</dbReference>
<evidence type="ECO:0000313" key="2">
    <source>
        <dbReference type="EMBL" id="CAD8080850.1"/>
    </source>
</evidence>
<dbReference type="InterPro" id="IPR001806">
    <property type="entry name" value="Small_GTPase"/>
</dbReference>
<accession>A0A8S1MKI9</accession>
<sequence length="214" mass="24707">MSISDARPLKIVVVGDSKVGKTTLIHNYLEQTQGRLSIQKQQLDYQIIQVQIQQNEYCVAIWDAVGLELQNQMNRFLVKDAHVVMLCIDLSKQILIQSIYTMMDTLISYCQEQCQFVLVGTKQDLNSQNTQILNQFFLELQQKYQNLKLLLTVSIYNEDSIKQAFQKTFELGASLDKSSITILQSFILQRNENNSVLKKYSNRESKAQKHDNCC</sequence>
<dbReference type="PROSITE" id="PS51419">
    <property type="entry name" value="RAB"/>
    <property type="match status" value="1"/>
</dbReference>
<dbReference type="Pfam" id="PF00071">
    <property type="entry name" value="Ras"/>
    <property type="match status" value="1"/>
</dbReference>
<reference evidence="2" key="1">
    <citation type="submission" date="2021-01" db="EMBL/GenBank/DDBJ databases">
        <authorList>
            <consortium name="Genoscope - CEA"/>
            <person name="William W."/>
        </authorList>
    </citation>
    <scope>NUCLEOTIDE SEQUENCE</scope>
</reference>
<organism evidence="2 3">
    <name type="scientific">Paramecium primaurelia</name>
    <dbReference type="NCBI Taxonomy" id="5886"/>
    <lineage>
        <taxon>Eukaryota</taxon>
        <taxon>Sar</taxon>
        <taxon>Alveolata</taxon>
        <taxon>Ciliophora</taxon>
        <taxon>Intramacronucleata</taxon>
        <taxon>Oligohymenophorea</taxon>
        <taxon>Peniculida</taxon>
        <taxon>Parameciidae</taxon>
        <taxon>Paramecium</taxon>
    </lineage>
</organism>
<keyword evidence="3" id="KW-1185">Reference proteome</keyword>
<dbReference type="PANTHER" id="PTHR47978">
    <property type="match status" value="1"/>
</dbReference>
<comment type="caution">
    <text evidence="2">The sequence shown here is derived from an EMBL/GenBank/DDBJ whole genome shotgun (WGS) entry which is preliminary data.</text>
</comment>